<dbReference type="PANTHER" id="PTHR19963:SF30">
    <property type="entry name" value="ENDONUCLEASE_EXONUCLEASE_PHOSPHATASE DOMAIN-CONTAINING PROTEIN"/>
    <property type="match status" value="1"/>
</dbReference>
<feature type="coiled-coil region" evidence="1">
    <location>
        <begin position="262"/>
        <end position="289"/>
    </location>
</feature>
<proteinExistence type="predicted"/>
<keyword evidence="1" id="KW-0175">Coiled coil</keyword>
<organism evidence="3 4">
    <name type="scientific">Holothuria leucospilota</name>
    <name type="common">Black long sea cucumber</name>
    <name type="synonym">Mertensiothuria leucospilota</name>
    <dbReference type="NCBI Taxonomy" id="206669"/>
    <lineage>
        <taxon>Eukaryota</taxon>
        <taxon>Metazoa</taxon>
        <taxon>Echinodermata</taxon>
        <taxon>Eleutherozoa</taxon>
        <taxon>Echinozoa</taxon>
        <taxon>Holothuroidea</taxon>
        <taxon>Aspidochirotacea</taxon>
        <taxon>Aspidochirotida</taxon>
        <taxon>Holothuriidae</taxon>
        <taxon>Holothuria</taxon>
    </lineage>
</organism>
<comment type="caution">
    <text evidence="3">The sequence shown here is derived from an EMBL/GenBank/DDBJ whole genome shotgun (WGS) entry which is preliminary data.</text>
</comment>
<evidence type="ECO:0000256" key="2">
    <source>
        <dbReference type="SAM" id="MobiDB-lite"/>
    </source>
</evidence>
<feature type="region of interest" description="Disordered" evidence="2">
    <location>
        <begin position="29"/>
        <end position="48"/>
    </location>
</feature>
<dbReference type="PANTHER" id="PTHR19963">
    <property type="entry name" value="CCHC-TYPE DOMAIN-CONTAINING PROTEIN"/>
    <property type="match status" value="1"/>
</dbReference>
<dbReference type="EMBL" id="JAIZAY010000002">
    <property type="protein sequence ID" value="KAJ8047048.1"/>
    <property type="molecule type" value="Genomic_DNA"/>
</dbReference>
<gene>
    <name evidence="3" type="ORF">HOLleu_05937</name>
</gene>
<name>A0A9Q1CLQ1_HOLLE</name>
<dbReference type="OrthoDB" id="8047091at2759"/>
<reference evidence="3" key="1">
    <citation type="submission" date="2021-10" db="EMBL/GenBank/DDBJ databases">
        <title>Tropical sea cucumber genome reveals ecological adaptation and Cuvierian tubules defense mechanism.</title>
        <authorList>
            <person name="Chen T."/>
        </authorList>
    </citation>
    <scope>NUCLEOTIDE SEQUENCE</scope>
    <source>
        <strain evidence="3">Nanhai2018</strain>
        <tissue evidence="3">Muscle</tissue>
    </source>
</reference>
<evidence type="ECO:0000256" key="1">
    <source>
        <dbReference type="SAM" id="Coils"/>
    </source>
</evidence>
<feature type="compositionally biased region" description="Basic and acidic residues" evidence="2">
    <location>
        <begin position="60"/>
        <end position="70"/>
    </location>
</feature>
<protein>
    <submittedName>
        <fullName evidence="3">Uncharacterized protein</fullName>
    </submittedName>
</protein>
<keyword evidence="4" id="KW-1185">Reference proteome</keyword>
<accession>A0A9Q1CLQ1</accession>
<evidence type="ECO:0000313" key="4">
    <source>
        <dbReference type="Proteomes" id="UP001152320"/>
    </source>
</evidence>
<dbReference type="Proteomes" id="UP001152320">
    <property type="component" value="Chromosome 2"/>
</dbReference>
<evidence type="ECO:0000313" key="3">
    <source>
        <dbReference type="EMBL" id="KAJ8047048.1"/>
    </source>
</evidence>
<sequence length="345" mass="39410">MQSAKKLKSEIRRLEKEIQKRSMRIREGSIFNSPALTPGGQEEDGAALLTSTRVSNFDSLDKDSDLDRGQGSRRPVVKPKDYDGKSNFEDYKVHFELCSDVNGWKEQEKLQFFLVQLQGEAVQFYRDMPDSAKTDYQKVCNLFQVRFGSHGQKDLYRARLRIRKRKQGEPLVELAADIRRLINAAYPDMPPEVKNELGSDYFIEALDNAVQRTVVRRRKPTSLEAALKVAMEEEAIMQLEASRKGPNLVASTGETSHMQQMLNDLATQVSQLNDNVQQLMQNKVEVQGSHVASGETFDMPFGNAEEVELDYDQEHLPLSTSADPDAVPQRRIRRMPAWTKDYDMY</sequence>
<dbReference type="AlphaFoldDB" id="A0A9Q1CLQ1"/>
<feature type="region of interest" description="Disordered" evidence="2">
    <location>
        <begin position="60"/>
        <end position="81"/>
    </location>
</feature>